<dbReference type="EnsemblPlants" id="MELO3C034179.2.1">
    <property type="protein sequence ID" value="MELO3C034179.2.1"/>
    <property type="gene ID" value="MELO3C034179.2"/>
</dbReference>
<protein>
    <submittedName>
        <fullName evidence="2">Uncharacterized protein</fullName>
    </submittedName>
</protein>
<name>A0A9I9EIF7_CUCME</name>
<dbReference type="AlphaFoldDB" id="A0A9I9EIF7"/>
<feature type="region of interest" description="Disordered" evidence="1">
    <location>
        <begin position="1"/>
        <end position="32"/>
    </location>
</feature>
<evidence type="ECO:0000256" key="1">
    <source>
        <dbReference type="SAM" id="MobiDB-lite"/>
    </source>
</evidence>
<dbReference type="Gramene" id="MELO3C034179.2.1">
    <property type="protein sequence ID" value="MELO3C034179.2.1"/>
    <property type="gene ID" value="MELO3C034179.2"/>
</dbReference>
<reference evidence="2" key="1">
    <citation type="submission" date="2023-03" db="UniProtKB">
        <authorList>
            <consortium name="EnsemblPlants"/>
        </authorList>
    </citation>
    <scope>IDENTIFICATION</scope>
</reference>
<feature type="compositionally biased region" description="Basic residues" evidence="1">
    <location>
        <begin position="8"/>
        <end position="27"/>
    </location>
</feature>
<accession>A0A9I9EIF7</accession>
<evidence type="ECO:0000313" key="2">
    <source>
        <dbReference type="EnsemblPlants" id="MELO3C034179.2.1"/>
    </source>
</evidence>
<sequence length="52" mass="6220">MEGEKTKKERSRTHWRRYGSSRRRSPSPRRNDVEIRRMGLRLGFSSCVVCHS</sequence>
<organism evidence="2">
    <name type="scientific">Cucumis melo</name>
    <name type="common">Muskmelon</name>
    <dbReference type="NCBI Taxonomy" id="3656"/>
    <lineage>
        <taxon>Eukaryota</taxon>
        <taxon>Viridiplantae</taxon>
        <taxon>Streptophyta</taxon>
        <taxon>Embryophyta</taxon>
        <taxon>Tracheophyta</taxon>
        <taxon>Spermatophyta</taxon>
        <taxon>Magnoliopsida</taxon>
        <taxon>eudicotyledons</taxon>
        <taxon>Gunneridae</taxon>
        <taxon>Pentapetalae</taxon>
        <taxon>rosids</taxon>
        <taxon>fabids</taxon>
        <taxon>Cucurbitales</taxon>
        <taxon>Cucurbitaceae</taxon>
        <taxon>Benincaseae</taxon>
        <taxon>Cucumis</taxon>
    </lineage>
</organism>
<proteinExistence type="predicted"/>